<dbReference type="GeneID" id="13886191"/>
<gene>
    <name evidence="1" type="primary">KAFR0A03800</name>
    <name evidence="1" type="ORF">KAFR_0A03800</name>
</gene>
<dbReference type="STRING" id="1071382.H2AN65"/>
<evidence type="ECO:0000313" key="2">
    <source>
        <dbReference type="Proteomes" id="UP000005220"/>
    </source>
</evidence>
<sequence>MTVNKTRLITSTSKLHDGPSFNKPLTDKIEPLQFTLKDISKTSATAIPVFDHSILAISLIDFLKEEFNYEIENGDTYPQLGELSRDDFIHYWFHSFAVIAIKGTNLDIIFSEDTNWSEYILGTFYIKPNYMPRCSHNCNAGFLVNHNLRGFKIGYRLGQIYVQWAPLLGYTYSVFNLVFVTNQASWRIWDKFKFDRIGMVPKAAVLKGHKEPIDAIIFGKDLTKIEPEILQDFE</sequence>
<dbReference type="Gene3D" id="3.40.630.30">
    <property type="match status" value="1"/>
</dbReference>
<dbReference type="PANTHER" id="PTHR43138:SF1">
    <property type="entry name" value="N-ACETYLTRANSFERASE ACA1"/>
    <property type="match status" value="1"/>
</dbReference>
<dbReference type="Proteomes" id="UP000005220">
    <property type="component" value="Chromosome 1"/>
</dbReference>
<name>H2AN65_KAZAF</name>
<dbReference type="OrthoDB" id="10264707at2759"/>
<dbReference type="PANTHER" id="PTHR43138">
    <property type="entry name" value="ACETYLTRANSFERASE, GNAT FAMILY"/>
    <property type="match status" value="1"/>
</dbReference>
<dbReference type="AlphaFoldDB" id="H2AN65"/>
<evidence type="ECO:0008006" key="3">
    <source>
        <dbReference type="Google" id="ProtNLM"/>
    </source>
</evidence>
<reference evidence="1 2" key="1">
    <citation type="journal article" date="2011" name="Proc. Natl. Acad. Sci. U.S.A.">
        <title>Evolutionary erosion of yeast sex chromosomes by mating-type switching accidents.</title>
        <authorList>
            <person name="Gordon J.L."/>
            <person name="Armisen D."/>
            <person name="Proux-Wera E."/>
            <person name="Oheigeartaigh S.S."/>
            <person name="Byrne K.P."/>
            <person name="Wolfe K.H."/>
        </authorList>
    </citation>
    <scope>NUCLEOTIDE SEQUENCE [LARGE SCALE GENOMIC DNA]</scope>
    <source>
        <strain evidence="2">ATCC 22294 / BCRC 22015 / CBS 2517 / CECT 1963 / NBRC 1671 / NRRL Y-8276</strain>
    </source>
</reference>
<dbReference type="GO" id="GO:0005634">
    <property type="term" value="C:nucleus"/>
    <property type="evidence" value="ECO:0007669"/>
    <property type="project" value="TreeGrafter"/>
</dbReference>
<dbReference type="KEGG" id="kaf:KAFR_0A03800"/>
<organism evidence="1 2">
    <name type="scientific">Kazachstania africana (strain ATCC 22294 / BCRC 22015 / CBS 2517 / CECT 1963 / NBRC 1671 / NRRL Y-8276)</name>
    <name type="common">Yeast</name>
    <name type="synonym">Kluyveromyces africanus</name>
    <dbReference type="NCBI Taxonomy" id="1071382"/>
    <lineage>
        <taxon>Eukaryota</taxon>
        <taxon>Fungi</taxon>
        <taxon>Dikarya</taxon>
        <taxon>Ascomycota</taxon>
        <taxon>Saccharomycotina</taxon>
        <taxon>Saccharomycetes</taxon>
        <taxon>Saccharomycetales</taxon>
        <taxon>Saccharomycetaceae</taxon>
        <taxon>Kazachstania</taxon>
    </lineage>
</organism>
<proteinExistence type="predicted"/>
<dbReference type="EMBL" id="HE650821">
    <property type="protein sequence ID" value="CCF55815.1"/>
    <property type="molecule type" value="Genomic_DNA"/>
</dbReference>
<evidence type="ECO:0000313" key="1">
    <source>
        <dbReference type="EMBL" id="CCF55815.1"/>
    </source>
</evidence>
<dbReference type="InterPro" id="IPR016181">
    <property type="entry name" value="Acyl_CoA_acyltransferase"/>
</dbReference>
<protein>
    <recommendedName>
        <fullName evidence="3">N-acetyltransferase domain-containing protein</fullName>
    </recommendedName>
</protein>
<dbReference type="InParanoid" id="H2AN65"/>
<dbReference type="InterPro" id="IPR052742">
    <property type="entry name" value="Mito_N-acetyltransferase"/>
</dbReference>
<dbReference type="eggNOG" id="ENOG502QRFX">
    <property type="taxonomic scope" value="Eukaryota"/>
</dbReference>
<keyword evidence="2" id="KW-1185">Reference proteome</keyword>
<dbReference type="SUPFAM" id="SSF55729">
    <property type="entry name" value="Acyl-CoA N-acyltransferases (Nat)"/>
    <property type="match status" value="1"/>
</dbReference>
<dbReference type="HOGENOM" id="CLU_013985_42_1_1"/>
<dbReference type="RefSeq" id="XP_003954950.1">
    <property type="nucleotide sequence ID" value="XM_003954901.1"/>
</dbReference>
<accession>H2AN65</accession>